<dbReference type="EMBL" id="SSTD01014931">
    <property type="protein sequence ID" value="TYK03467.1"/>
    <property type="molecule type" value="Genomic_DNA"/>
</dbReference>
<name>A0A5D3BVG9_CUCMM</name>
<dbReference type="Proteomes" id="UP000321947">
    <property type="component" value="Unassembled WGS sequence"/>
</dbReference>
<evidence type="ECO:0000313" key="2">
    <source>
        <dbReference type="EMBL" id="KAA0033054.1"/>
    </source>
</evidence>
<organism evidence="3 5">
    <name type="scientific">Cucumis melo var. makuwa</name>
    <name type="common">Oriental melon</name>
    <dbReference type="NCBI Taxonomy" id="1194695"/>
    <lineage>
        <taxon>Eukaryota</taxon>
        <taxon>Viridiplantae</taxon>
        <taxon>Streptophyta</taxon>
        <taxon>Embryophyta</taxon>
        <taxon>Tracheophyta</taxon>
        <taxon>Spermatophyta</taxon>
        <taxon>Magnoliopsida</taxon>
        <taxon>eudicotyledons</taxon>
        <taxon>Gunneridae</taxon>
        <taxon>Pentapetalae</taxon>
        <taxon>rosids</taxon>
        <taxon>fabids</taxon>
        <taxon>Cucurbitales</taxon>
        <taxon>Cucurbitaceae</taxon>
        <taxon>Benincaseae</taxon>
        <taxon>Cucumis</taxon>
    </lineage>
</organism>
<evidence type="ECO:0000313" key="5">
    <source>
        <dbReference type="Proteomes" id="UP000321947"/>
    </source>
</evidence>
<evidence type="ECO:0000313" key="4">
    <source>
        <dbReference type="Proteomes" id="UP000321393"/>
    </source>
</evidence>
<accession>A0A5D3BVG9</accession>
<dbReference type="EMBL" id="SSTE01020983">
    <property type="protein sequence ID" value="KAA0033054.1"/>
    <property type="molecule type" value="Genomic_DNA"/>
</dbReference>
<feature type="region of interest" description="Disordered" evidence="1">
    <location>
        <begin position="23"/>
        <end position="73"/>
    </location>
</feature>
<reference evidence="4 5" key="1">
    <citation type="submission" date="2019-08" db="EMBL/GenBank/DDBJ databases">
        <title>Draft genome sequences of two oriental melons (Cucumis melo L. var makuwa).</title>
        <authorList>
            <person name="Kwon S.-Y."/>
        </authorList>
    </citation>
    <scope>NUCLEOTIDE SEQUENCE [LARGE SCALE GENOMIC DNA]</scope>
    <source>
        <strain evidence="5">cv. Chang Bougi</strain>
        <strain evidence="4">cv. SW 3</strain>
        <tissue evidence="3">Leaf</tissue>
    </source>
</reference>
<feature type="compositionally biased region" description="Basic and acidic residues" evidence="1">
    <location>
        <begin position="33"/>
        <end position="53"/>
    </location>
</feature>
<sequence>MDKEESNMVAKICLHFDSKASRKRYSKKGLKSPSRELQRIENDDSVKASEKEGATLTILETEPPNDGDNLDGT</sequence>
<gene>
    <name evidence="3" type="ORF">E5676_scaffold121G00750</name>
    <name evidence="2" type="ORF">E6C27_scaffold269G001610</name>
</gene>
<dbReference type="AlphaFoldDB" id="A0A5D3BVG9"/>
<dbReference type="Proteomes" id="UP000321393">
    <property type="component" value="Unassembled WGS sequence"/>
</dbReference>
<feature type="compositionally biased region" description="Acidic residues" evidence="1">
    <location>
        <begin position="63"/>
        <end position="73"/>
    </location>
</feature>
<evidence type="ECO:0000313" key="3">
    <source>
        <dbReference type="EMBL" id="TYK03467.1"/>
    </source>
</evidence>
<evidence type="ECO:0000256" key="1">
    <source>
        <dbReference type="SAM" id="MobiDB-lite"/>
    </source>
</evidence>
<comment type="caution">
    <text evidence="3">The sequence shown here is derived from an EMBL/GenBank/DDBJ whole genome shotgun (WGS) entry which is preliminary data.</text>
</comment>
<protein>
    <submittedName>
        <fullName evidence="3">Uncharacterized protein</fullName>
    </submittedName>
</protein>
<proteinExistence type="predicted"/>